<evidence type="ECO:0000256" key="3">
    <source>
        <dbReference type="ARBA" id="ARBA00022801"/>
    </source>
</evidence>
<dbReference type="InterPro" id="IPR002716">
    <property type="entry name" value="PIN_dom"/>
</dbReference>
<dbReference type="Gene3D" id="3.40.50.1010">
    <property type="entry name" value="5'-nuclease"/>
    <property type="match status" value="1"/>
</dbReference>
<proteinExistence type="predicted"/>
<keyword evidence="1" id="KW-0540">Nuclease</keyword>
<keyword evidence="3" id="KW-0378">Hydrolase</keyword>
<evidence type="ECO:0000313" key="7">
    <source>
        <dbReference type="EMBL" id="GFP21503.1"/>
    </source>
</evidence>
<evidence type="ECO:0000256" key="2">
    <source>
        <dbReference type="ARBA" id="ARBA00022723"/>
    </source>
</evidence>
<protein>
    <recommendedName>
        <fullName evidence="6">PIN domain-containing protein</fullName>
    </recommendedName>
</protein>
<dbReference type="AlphaFoldDB" id="A0A6V8NN07"/>
<dbReference type="GO" id="GO:0004518">
    <property type="term" value="F:nuclease activity"/>
    <property type="evidence" value="ECO:0007669"/>
    <property type="project" value="UniProtKB-KW"/>
</dbReference>
<dbReference type="InterPro" id="IPR029060">
    <property type="entry name" value="PIN-like_dom_sf"/>
</dbReference>
<sequence length="153" mass="17373">MQKGPFLFDSHALLKFFQKEEGYEKILRLLEDIKETGLTKYINAINLGEIIYSTKREFGDQKKLEVLAHTERLNFAILPVPNELIFQAAEYKAQYSISYADSFALASAIVQDVNNLQKLLLKVRKVPSAFPQRPEIQGNQYGVKRHGGQASPS</sequence>
<evidence type="ECO:0000256" key="1">
    <source>
        <dbReference type="ARBA" id="ARBA00022722"/>
    </source>
</evidence>
<reference evidence="7 8" key="1">
    <citation type="journal article" date="2020" name="Front. Microbiol.">
        <title>Single-cell genomics of novel Actinobacteria with the Wood-Ljungdahl pathway discovered in a serpentinizing system.</title>
        <authorList>
            <person name="Merino N."/>
            <person name="Kawai M."/>
            <person name="Boyd E.S."/>
            <person name="Colman D.R."/>
            <person name="McGlynn S.E."/>
            <person name="Nealson K.H."/>
            <person name="Kurokawa K."/>
            <person name="Hongoh Y."/>
        </authorList>
    </citation>
    <scope>NUCLEOTIDE SEQUENCE [LARGE SCALE GENOMIC DNA]</scope>
    <source>
        <strain evidence="7 8">S06</strain>
    </source>
</reference>
<keyword evidence="4" id="KW-0460">Magnesium</keyword>
<evidence type="ECO:0000256" key="5">
    <source>
        <dbReference type="SAM" id="MobiDB-lite"/>
    </source>
</evidence>
<keyword evidence="2" id="KW-0479">Metal-binding</keyword>
<gene>
    <name evidence="7" type="ORF">HKBW3S06_00730</name>
</gene>
<dbReference type="GO" id="GO:0016787">
    <property type="term" value="F:hydrolase activity"/>
    <property type="evidence" value="ECO:0007669"/>
    <property type="project" value="UniProtKB-KW"/>
</dbReference>
<dbReference type="SUPFAM" id="SSF88723">
    <property type="entry name" value="PIN domain-like"/>
    <property type="match status" value="1"/>
</dbReference>
<evidence type="ECO:0000256" key="4">
    <source>
        <dbReference type="ARBA" id="ARBA00022842"/>
    </source>
</evidence>
<organism evidence="7 8">
    <name type="scientific">Candidatus Hakubella thermalkaliphila</name>
    <dbReference type="NCBI Taxonomy" id="2754717"/>
    <lineage>
        <taxon>Bacteria</taxon>
        <taxon>Bacillati</taxon>
        <taxon>Actinomycetota</taxon>
        <taxon>Actinomycetota incertae sedis</taxon>
        <taxon>Candidatus Hakubellales</taxon>
        <taxon>Candidatus Hakubellaceae</taxon>
        <taxon>Candidatus Hakubella</taxon>
    </lineage>
</organism>
<comment type="caution">
    <text evidence="7">The sequence shown here is derived from an EMBL/GenBank/DDBJ whole genome shotgun (WGS) entry which is preliminary data.</text>
</comment>
<evidence type="ECO:0000259" key="6">
    <source>
        <dbReference type="Pfam" id="PF01850"/>
    </source>
</evidence>
<accession>A0A6V8NN07</accession>
<dbReference type="CDD" id="cd18689">
    <property type="entry name" value="PIN_VapC-like"/>
    <property type="match status" value="1"/>
</dbReference>
<dbReference type="RefSeq" id="WP_176226634.1">
    <property type="nucleotide sequence ID" value="NZ_BLRV01000055.1"/>
</dbReference>
<feature type="domain" description="PIN" evidence="6">
    <location>
        <begin position="7"/>
        <end position="112"/>
    </location>
</feature>
<name>A0A6V8NN07_9ACTN</name>
<feature type="region of interest" description="Disordered" evidence="5">
    <location>
        <begin position="133"/>
        <end position="153"/>
    </location>
</feature>
<evidence type="ECO:0000313" key="8">
    <source>
        <dbReference type="Proteomes" id="UP000580051"/>
    </source>
</evidence>
<dbReference type="EMBL" id="BLRV01000055">
    <property type="protein sequence ID" value="GFP21503.1"/>
    <property type="molecule type" value="Genomic_DNA"/>
</dbReference>
<dbReference type="Proteomes" id="UP000580051">
    <property type="component" value="Unassembled WGS sequence"/>
</dbReference>
<dbReference type="GO" id="GO:0046872">
    <property type="term" value="F:metal ion binding"/>
    <property type="evidence" value="ECO:0007669"/>
    <property type="project" value="UniProtKB-KW"/>
</dbReference>
<dbReference type="Pfam" id="PF01850">
    <property type="entry name" value="PIN"/>
    <property type="match status" value="1"/>
</dbReference>